<dbReference type="InterPro" id="IPR013749">
    <property type="entry name" value="PM/HMP-P_kinase-1"/>
</dbReference>
<dbReference type="PANTHER" id="PTHR20858:SF17">
    <property type="entry name" value="HYDROXYMETHYLPYRIMIDINE_PHOSPHOMETHYLPYRIMIDINE KINASE THI20-RELATED"/>
    <property type="match status" value="1"/>
</dbReference>
<reference evidence="4" key="1">
    <citation type="submission" date="2020-10" db="EMBL/GenBank/DDBJ databases">
        <title>Connecting structure to function with the recovery of over 1000 high-quality activated sludge metagenome-assembled genomes encoding full-length rRNA genes using long-read sequencing.</title>
        <authorList>
            <person name="Singleton C.M."/>
            <person name="Petriglieri F."/>
            <person name="Kristensen J.M."/>
            <person name="Kirkegaard R.H."/>
            <person name="Michaelsen T.Y."/>
            <person name="Andersen M.H."/>
            <person name="Karst S.M."/>
            <person name="Dueholm M.S."/>
            <person name="Nielsen P.H."/>
            <person name="Albertsen M."/>
        </authorList>
    </citation>
    <scope>NUCLEOTIDE SEQUENCE</scope>
    <source>
        <strain evidence="4">EsbW_18-Q3-R4-48_MAXAC.044</strain>
    </source>
</reference>
<dbReference type="AlphaFoldDB" id="A0A9D7F8Z2"/>
<keyword evidence="4" id="KW-0418">Kinase</keyword>
<dbReference type="CDD" id="cd01169">
    <property type="entry name" value="HMPP_kinase"/>
    <property type="match status" value="1"/>
</dbReference>
<dbReference type="SUPFAM" id="SSF53613">
    <property type="entry name" value="Ribokinase-like"/>
    <property type="match status" value="1"/>
</dbReference>
<gene>
    <name evidence="4" type="ORF">IPJ48_14800</name>
</gene>
<dbReference type="Pfam" id="PF08543">
    <property type="entry name" value="Phos_pyr_kin"/>
    <property type="match status" value="1"/>
</dbReference>
<evidence type="ECO:0000313" key="5">
    <source>
        <dbReference type="Proteomes" id="UP000886602"/>
    </source>
</evidence>
<feature type="domain" description="Pyridoxamine kinase/Phosphomethylpyrimidine kinase" evidence="3">
    <location>
        <begin position="20"/>
        <end position="262"/>
    </location>
</feature>
<sequence length="280" mass="30105">MDFRSTQLSPPIVLTFAASDPSGGAGIQADLMTISSMGCHALSVVTALTVQDTLGIDSLLVIDADWVDDQARTLLEDMPVDVFKIGLLGSVENIAVIASILADYPDVPLVFDPVLASGRGDELADSEMISALQELLLPQTTILTPNSLEARRLCGGTDDDDNDLPLDECARRLIAYGCEYVLLTGTHENTPQVVNDLYASEGLVRSDNWQRLPGSYHGSGCTLASALAAGLAHRLSVSEAVREAQEYTWKTLAAGFRPGMGQFIPDRFFWARRSEEGGDD</sequence>
<name>A0A9D7F8Z2_9RHOO</name>
<comment type="caution">
    <text evidence="4">The sequence shown here is derived from an EMBL/GenBank/DDBJ whole genome shotgun (WGS) entry which is preliminary data.</text>
</comment>
<dbReference type="EMBL" id="JADJNC010000025">
    <property type="protein sequence ID" value="MBK7424237.1"/>
    <property type="molecule type" value="Genomic_DNA"/>
</dbReference>
<dbReference type="Proteomes" id="UP000886602">
    <property type="component" value="Unassembled WGS sequence"/>
</dbReference>
<dbReference type="InterPro" id="IPR004399">
    <property type="entry name" value="HMP/HMP-P_kinase_dom"/>
</dbReference>
<dbReference type="GO" id="GO:0005829">
    <property type="term" value="C:cytosol"/>
    <property type="evidence" value="ECO:0007669"/>
    <property type="project" value="TreeGrafter"/>
</dbReference>
<organism evidence="4 5">
    <name type="scientific">Candidatus Propionivibrio dominans</name>
    <dbReference type="NCBI Taxonomy" id="2954373"/>
    <lineage>
        <taxon>Bacteria</taxon>
        <taxon>Pseudomonadati</taxon>
        <taxon>Pseudomonadota</taxon>
        <taxon>Betaproteobacteria</taxon>
        <taxon>Rhodocyclales</taxon>
        <taxon>Rhodocyclaceae</taxon>
        <taxon>Propionivibrio</taxon>
    </lineage>
</organism>
<accession>A0A9D7F8Z2</accession>
<protein>
    <recommendedName>
        <fullName evidence="2">hydroxymethylpyrimidine kinase</fullName>
        <ecNumber evidence="2">2.7.1.49</ecNumber>
    </recommendedName>
</protein>
<evidence type="ECO:0000259" key="3">
    <source>
        <dbReference type="Pfam" id="PF08543"/>
    </source>
</evidence>
<dbReference type="EC" id="2.7.1.49" evidence="2"/>
<dbReference type="InterPro" id="IPR029056">
    <property type="entry name" value="Ribokinase-like"/>
</dbReference>
<dbReference type="GO" id="GO:0008972">
    <property type="term" value="F:phosphomethylpyrimidine kinase activity"/>
    <property type="evidence" value="ECO:0007669"/>
    <property type="project" value="InterPro"/>
</dbReference>
<dbReference type="GO" id="GO:0008902">
    <property type="term" value="F:hydroxymethylpyrimidine kinase activity"/>
    <property type="evidence" value="ECO:0007669"/>
    <property type="project" value="UniProtKB-EC"/>
</dbReference>
<keyword evidence="4" id="KW-0808">Transferase</keyword>
<dbReference type="GO" id="GO:0009228">
    <property type="term" value="P:thiamine biosynthetic process"/>
    <property type="evidence" value="ECO:0007669"/>
    <property type="project" value="InterPro"/>
</dbReference>
<evidence type="ECO:0000256" key="1">
    <source>
        <dbReference type="ARBA" id="ARBA00004948"/>
    </source>
</evidence>
<evidence type="ECO:0000256" key="2">
    <source>
        <dbReference type="ARBA" id="ARBA00012135"/>
    </source>
</evidence>
<evidence type="ECO:0000313" key="4">
    <source>
        <dbReference type="EMBL" id="MBK7424237.1"/>
    </source>
</evidence>
<dbReference type="Gene3D" id="3.40.1190.20">
    <property type="match status" value="1"/>
</dbReference>
<dbReference type="PANTHER" id="PTHR20858">
    <property type="entry name" value="PHOSPHOMETHYLPYRIMIDINE KINASE"/>
    <property type="match status" value="1"/>
</dbReference>
<comment type="pathway">
    <text evidence="1">Cofactor biosynthesis; thiamine diphosphate biosynthesis.</text>
</comment>
<proteinExistence type="predicted"/>